<feature type="transmembrane region" description="Helical" evidence="10">
    <location>
        <begin position="20"/>
        <end position="41"/>
    </location>
</feature>
<evidence type="ECO:0000256" key="6">
    <source>
        <dbReference type="ARBA" id="ARBA00022692"/>
    </source>
</evidence>
<keyword evidence="5 10" id="KW-0145">Chemotaxis</keyword>
<evidence type="ECO:0000256" key="10">
    <source>
        <dbReference type="RuleBase" id="RU364125"/>
    </source>
</evidence>
<name>A0AA43XI95_9CLOT</name>
<dbReference type="GO" id="GO:0005886">
    <property type="term" value="C:plasma membrane"/>
    <property type="evidence" value="ECO:0007669"/>
    <property type="project" value="UniProtKB-SubCell"/>
</dbReference>
<evidence type="ECO:0000256" key="7">
    <source>
        <dbReference type="ARBA" id="ARBA00022779"/>
    </source>
</evidence>
<keyword evidence="6 10" id="KW-0812">Transmembrane</keyword>
<dbReference type="GO" id="GO:0006935">
    <property type="term" value="P:chemotaxis"/>
    <property type="evidence" value="ECO:0007669"/>
    <property type="project" value="UniProtKB-KW"/>
</dbReference>
<keyword evidence="11" id="KW-0282">Flagellum</keyword>
<evidence type="ECO:0000256" key="1">
    <source>
        <dbReference type="ARBA" id="ARBA00002254"/>
    </source>
</evidence>
<evidence type="ECO:0000256" key="9">
    <source>
        <dbReference type="ARBA" id="ARBA00023136"/>
    </source>
</evidence>
<accession>A0AA43XI95</accession>
<organism evidence="11 12">
    <name type="scientific">Isachenkonia alkalipeptolytica</name>
    <dbReference type="NCBI Taxonomy" id="2565777"/>
    <lineage>
        <taxon>Bacteria</taxon>
        <taxon>Bacillati</taxon>
        <taxon>Bacillota</taxon>
        <taxon>Clostridia</taxon>
        <taxon>Eubacteriales</taxon>
        <taxon>Clostridiaceae</taxon>
        <taxon>Isachenkonia</taxon>
    </lineage>
</organism>
<dbReference type="EMBL" id="SUMG01000001">
    <property type="protein sequence ID" value="NBG86956.1"/>
    <property type="molecule type" value="Genomic_DNA"/>
</dbReference>
<evidence type="ECO:0000256" key="8">
    <source>
        <dbReference type="ARBA" id="ARBA00022989"/>
    </source>
</evidence>
<dbReference type="AlphaFoldDB" id="A0AA43XI95"/>
<keyword evidence="12" id="KW-1185">Reference proteome</keyword>
<evidence type="ECO:0000256" key="5">
    <source>
        <dbReference type="ARBA" id="ARBA00022500"/>
    </source>
</evidence>
<dbReference type="GO" id="GO:0009425">
    <property type="term" value="C:bacterial-type flagellum basal body"/>
    <property type="evidence" value="ECO:0007669"/>
    <property type="project" value="InterPro"/>
</dbReference>
<dbReference type="GO" id="GO:0071973">
    <property type="term" value="P:bacterial-type flagellum-dependent cell motility"/>
    <property type="evidence" value="ECO:0007669"/>
    <property type="project" value="InterPro"/>
</dbReference>
<evidence type="ECO:0000256" key="3">
    <source>
        <dbReference type="ARBA" id="ARBA00008281"/>
    </source>
</evidence>
<sequence length="152" mass="17197">MFKMEKENLKFLKKWLKHEYAPMVVAGAAILGVLVAVYLFFAHEGGPEASVEGQTHGSAYSENIKISSSGPAGRGRVKMSYYLRSEEAFEEAMATKEYVIRDLTIETLLSWDEESLSTREGMENFKEELLNLIYAETGIPVDGIYFHEFILN</sequence>
<keyword evidence="8 10" id="KW-1133">Transmembrane helix</keyword>
<keyword evidence="11" id="KW-0966">Cell projection</keyword>
<evidence type="ECO:0000256" key="4">
    <source>
        <dbReference type="ARBA" id="ARBA00022475"/>
    </source>
</evidence>
<keyword evidence="11" id="KW-0969">Cilium</keyword>
<dbReference type="Pfam" id="PF03748">
    <property type="entry name" value="FliL"/>
    <property type="match status" value="1"/>
</dbReference>
<dbReference type="Proteomes" id="UP000449710">
    <property type="component" value="Unassembled WGS sequence"/>
</dbReference>
<gene>
    <name evidence="11" type="ORF">ISALK_00440</name>
</gene>
<evidence type="ECO:0000313" key="11">
    <source>
        <dbReference type="EMBL" id="NBG86956.1"/>
    </source>
</evidence>
<dbReference type="InterPro" id="IPR005503">
    <property type="entry name" value="FliL"/>
</dbReference>
<evidence type="ECO:0000256" key="2">
    <source>
        <dbReference type="ARBA" id="ARBA00004162"/>
    </source>
</evidence>
<comment type="function">
    <text evidence="1 10">Controls the rotational direction of flagella during chemotaxis.</text>
</comment>
<evidence type="ECO:0000313" key="12">
    <source>
        <dbReference type="Proteomes" id="UP000449710"/>
    </source>
</evidence>
<reference evidence="11 12" key="1">
    <citation type="submission" date="2019-04" db="EMBL/GenBank/DDBJ databases">
        <title>Isachenkonia alkalipeptolytica gen. nov. sp. nov. a new anaerobic, alkiliphilic organothrophic bacterium capable to reduce synthesized ferrihydrite isolated from a soda lake.</title>
        <authorList>
            <person name="Toshchakov S.V."/>
            <person name="Zavarzina D.G."/>
            <person name="Zhilina T.N."/>
            <person name="Kostrikina N.A."/>
            <person name="Kublanov I.V."/>
        </authorList>
    </citation>
    <scope>NUCLEOTIDE SEQUENCE [LARGE SCALE GENOMIC DNA]</scope>
    <source>
        <strain evidence="11 12">Z-1701</strain>
    </source>
</reference>
<comment type="similarity">
    <text evidence="3 10">Belongs to the FliL family.</text>
</comment>
<keyword evidence="7 10" id="KW-0283">Flagellar rotation</keyword>
<proteinExistence type="inferred from homology"/>
<keyword evidence="9 10" id="KW-0472">Membrane</keyword>
<keyword evidence="4 10" id="KW-1003">Cell membrane</keyword>
<comment type="subcellular location">
    <subcellularLocation>
        <location evidence="2">Cell membrane</location>
        <topology evidence="2">Single-pass membrane protein</topology>
    </subcellularLocation>
</comment>
<comment type="caution">
    <text evidence="11">The sequence shown here is derived from an EMBL/GenBank/DDBJ whole genome shotgun (WGS) entry which is preliminary data.</text>
</comment>
<protein>
    <recommendedName>
        <fullName evidence="10">Flagellar protein FliL</fullName>
    </recommendedName>
</protein>